<dbReference type="RefSeq" id="WP_222580461.1">
    <property type="nucleotide sequence ID" value="NZ_JAHVHU010000011.1"/>
</dbReference>
<organism evidence="10 11">
    <name type="scientific">Membranihabitans marinus</name>
    <dbReference type="NCBI Taxonomy" id="1227546"/>
    <lineage>
        <taxon>Bacteria</taxon>
        <taxon>Pseudomonadati</taxon>
        <taxon>Bacteroidota</taxon>
        <taxon>Saprospiria</taxon>
        <taxon>Saprospirales</taxon>
        <taxon>Saprospiraceae</taxon>
        <taxon>Membranihabitans</taxon>
    </lineage>
</organism>
<evidence type="ECO:0000256" key="1">
    <source>
        <dbReference type="ARBA" id="ARBA00004937"/>
    </source>
</evidence>
<dbReference type="PROSITE" id="PS00069">
    <property type="entry name" value="G6P_DEHYDROGENASE"/>
    <property type="match status" value="1"/>
</dbReference>
<gene>
    <name evidence="7 10" type="primary">zwf</name>
    <name evidence="10" type="ORF">KUV50_12290</name>
</gene>
<keyword evidence="6 7" id="KW-0119">Carbohydrate metabolism</keyword>
<evidence type="ECO:0000256" key="4">
    <source>
        <dbReference type="ARBA" id="ARBA00022857"/>
    </source>
</evidence>
<dbReference type="InterPro" id="IPR036291">
    <property type="entry name" value="NAD(P)-bd_dom_sf"/>
</dbReference>
<feature type="binding site" evidence="7">
    <location>
        <position position="348"/>
    </location>
    <ligand>
        <name>substrate</name>
    </ligand>
</feature>
<evidence type="ECO:0000256" key="6">
    <source>
        <dbReference type="ARBA" id="ARBA00023277"/>
    </source>
</evidence>
<feature type="domain" description="Glucose-6-phosphate dehydrogenase C-terminal" evidence="9">
    <location>
        <begin position="197"/>
        <end position="495"/>
    </location>
</feature>
<evidence type="ECO:0000259" key="9">
    <source>
        <dbReference type="Pfam" id="PF02781"/>
    </source>
</evidence>
<feature type="binding site" evidence="7">
    <location>
        <position position="353"/>
    </location>
    <ligand>
        <name>substrate</name>
    </ligand>
</feature>
<dbReference type="PRINTS" id="PR00079">
    <property type="entry name" value="G6PDHDRGNASE"/>
</dbReference>
<dbReference type="InterPro" id="IPR019796">
    <property type="entry name" value="G6P_DH_AS"/>
</dbReference>
<dbReference type="Pfam" id="PF00479">
    <property type="entry name" value="G6PD_N"/>
    <property type="match status" value="1"/>
</dbReference>
<feature type="binding site" evidence="7">
    <location>
        <position position="190"/>
    </location>
    <ligand>
        <name>substrate</name>
    </ligand>
</feature>
<feature type="binding site" evidence="7">
    <location>
        <position position="224"/>
    </location>
    <ligand>
        <name>substrate</name>
    </ligand>
</feature>
<evidence type="ECO:0000256" key="2">
    <source>
        <dbReference type="ARBA" id="ARBA00009975"/>
    </source>
</evidence>
<dbReference type="PANTHER" id="PTHR23429:SF0">
    <property type="entry name" value="GLUCOSE-6-PHOSPHATE 1-DEHYDROGENASE"/>
    <property type="match status" value="1"/>
</dbReference>
<comment type="function">
    <text evidence="7">Catalyzes the oxidation of glucose 6-phosphate to 6-phosphogluconolactone.</text>
</comment>
<dbReference type="AlphaFoldDB" id="A0A953HYC7"/>
<feature type="domain" description="Glucose-6-phosphate dehydrogenase NAD-binding" evidence="8">
    <location>
        <begin position="14"/>
        <end position="195"/>
    </location>
</feature>
<comment type="pathway">
    <text evidence="1 7">Carbohydrate degradation; pentose phosphate pathway; D-ribulose 5-phosphate from D-glucose 6-phosphate (oxidative stage): step 1/3.</text>
</comment>
<comment type="catalytic activity">
    <reaction evidence="7">
        <text>D-glucose 6-phosphate + NADP(+) = 6-phospho-D-glucono-1,5-lactone + NADPH + H(+)</text>
        <dbReference type="Rhea" id="RHEA:15841"/>
        <dbReference type="ChEBI" id="CHEBI:15378"/>
        <dbReference type="ChEBI" id="CHEBI:57783"/>
        <dbReference type="ChEBI" id="CHEBI:57955"/>
        <dbReference type="ChEBI" id="CHEBI:58349"/>
        <dbReference type="ChEBI" id="CHEBI:61548"/>
        <dbReference type="EC" id="1.1.1.49"/>
    </reaction>
</comment>
<dbReference type="InterPro" id="IPR022675">
    <property type="entry name" value="G6P_DH_C"/>
</dbReference>
<feature type="active site" description="Proton acceptor" evidence="7">
    <location>
        <position position="248"/>
    </location>
</feature>
<dbReference type="SUPFAM" id="SSF51735">
    <property type="entry name" value="NAD(P)-binding Rossmann-fold domains"/>
    <property type="match status" value="1"/>
</dbReference>
<dbReference type="GO" id="GO:0004345">
    <property type="term" value="F:glucose-6-phosphate dehydrogenase activity"/>
    <property type="evidence" value="ECO:0007669"/>
    <property type="project" value="UniProtKB-UniRule"/>
</dbReference>
<dbReference type="EC" id="1.1.1.49" evidence="7"/>
<dbReference type="InterPro" id="IPR001282">
    <property type="entry name" value="G6P_DH"/>
</dbReference>
<accession>A0A953HYC7</accession>
<comment type="caution">
    <text evidence="7">Lacks conserved residue(s) required for the propagation of feature annotation.</text>
</comment>
<feature type="binding site" evidence="7">
    <location>
        <position position="186"/>
    </location>
    <ligand>
        <name>substrate</name>
    </ligand>
</feature>
<evidence type="ECO:0000256" key="7">
    <source>
        <dbReference type="HAMAP-Rule" id="MF_00966"/>
    </source>
</evidence>
<dbReference type="GO" id="GO:0006006">
    <property type="term" value="P:glucose metabolic process"/>
    <property type="evidence" value="ECO:0007669"/>
    <property type="project" value="UniProtKB-KW"/>
</dbReference>
<feature type="binding site" evidence="7">
    <location>
        <begin position="93"/>
        <end position="94"/>
    </location>
    <ligand>
        <name>NADP(+)</name>
        <dbReference type="ChEBI" id="CHEBI:58349"/>
    </ligand>
</feature>
<evidence type="ECO:0000259" key="8">
    <source>
        <dbReference type="Pfam" id="PF00479"/>
    </source>
</evidence>
<dbReference type="GO" id="GO:0050661">
    <property type="term" value="F:NADP binding"/>
    <property type="evidence" value="ECO:0007669"/>
    <property type="project" value="UniProtKB-UniRule"/>
</dbReference>
<dbReference type="NCBIfam" id="TIGR00871">
    <property type="entry name" value="zwf"/>
    <property type="match status" value="1"/>
</dbReference>
<dbReference type="Gene3D" id="3.40.50.720">
    <property type="entry name" value="NAD(P)-binding Rossmann-like Domain"/>
    <property type="match status" value="1"/>
</dbReference>
<dbReference type="EMBL" id="JAHVHU010000011">
    <property type="protein sequence ID" value="MBY5958921.1"/>
    <property type="molecule type" value="Genomic_DNA"/>
</dbReference>
<feature type="binding site" evidence="7">
    <location>
        <position position="50"/>
    </location>
    <ligand>
        <name>NADP(+)</name>
        <dbReference type="ChEBI" id="CHEBI:58349"/>
    </ligand>
</feature>
<evidence type="ECO:0000313" key="10">
    <source>
        <dbReference type="EMBL" id="MBY5958921.1"/>
    </source>
</evidence>
<evidence type="ECO:0000256" key="5">
    <source>
        <dbReference type="ARBA" id="ARBA00023002"/>
    </source>
</evidence>
<evidence type="ECO:0000313" key="11">
    <source>
        <dbReference type="Proteomes" id="UP000753961"/>
    </source>
</evidence>
<comment type="caution">
    <text evidence="10">The sequence shown here is derived from an EMBL/GenBank/DDBJ whole genome shotgun (WGS) entry which is preliminary data.</text>
</comment>
<keyword evidence="3 7" id="KW-0313">Glucose metabolism</keyword>
<dbReference type="PIRSF" id="PIRSF000110">
    <property type="entry name" value="G6PD"/>
    <property type="match status" value="1"/>
</dbReference>
<protein>
    <recommendedName>
        <fullName evidence="7">Glucose-6-phosphate 1-dehydrogenase</fullName>
        <shortName evidence="7">G6PD</shortName>
        <ecNumber evidence="7">1.1.1.49</ecNumber>
    </recommendedName>
</protein>
<keyword evidence="11" id="KW-1185">Reference proteome</keyword>
<dbReference type="HAMAP" id="MF_00966">
    <property type="entry name" value="G6PD"/>
    <property type="match status" value="1"/>
</dbReference>
<sequence length="502" mass="58136">MRSGDNLRPTIITIFGGSGDLANRKLVPALYNLYLDDQLPEKFAIIGLGRTEYTDEKFRNYLRKGLDEFSRRGKAKKEDWNAFKDKIHYLISDVFDDKSYQEIGQKIKSLEEEWEETAISVFYFAISPSLIEPVAKKLGSNNLCDDKSCSRIVVEKPFGNDLESAQYLNQLLTEIFSEEQIYRIDHYLGKEAVQNMLVFRFANILFEPVWNRNFIEHVQITASETVGVEDRGGFYDKAGALKDMIQNHVLQLLCFTAMEAPVHFNADEIRNRKVDVLRAIRQYEGKEVFKNSARGQYAKGWIKGEKAKGYREEVKVDPKSYTETFAAIRFFIDNWRWQNVPFYVRSGKRMPEKMSVITIQFRSVPHQMFPNTTSEHMIPNRIIISISPSTGIRIRFQAKKMGLDMRLKPAEFKFSYSGMYENDQPEAYENLLHDIMTGDATLFMRSDEVEEAWRVVMPFVRAWSDHPPGTFPNYTAGTWGPEEVEALIAEDGFHWITAPLED</sequence>
<name>A0A953HYC7_9BACT</name>
<dbReference type="GO" id="GO:0009051">
    <property type="term" value="P:pentose-phosphate shunt, oxidative branch"/>
    <property type="evidence" value="ECO:0007669"/>
    <property type="project" value="TreeGrafter"/>
</dbReference>
<keyword evidence="5 7" id="KW-0560">Oxidoreductase</keyword>
<dbReference type="GO" id="GO:0005829">
    <property type="term" value="C:cytosol"/>
    <property type="evidence" value="ECO:0007669"/>
    <property type="project" value="TreeGrafter"/>
</dbReference>
<proteinExistence type="inferred from homology"/>
<dbReference type="Proteomes" id="UP000753961">
    <property type="component" value="Unassembled WGS sequence"/>
</dbReference>
<dbReference type="Gene3D" id="3.30.360.10">
    <property type="entry name" value="Dihydrodipicolinate Reductase, domain 2"/>
    <property type="match status" value="1"/>
</dbReference>
<keyword evidence="4 7" id="KW-0521">NADP</keyword>
<comment type="similarity">
    <text evidence="2 7">Belongs to the glucose-6-phosphate dehydrogenase family.</text>
</comment>
<dbReference type="Pfam" id="PF02781">
    <property type="entry name" value="G6PD_C"/>
    <property type="match status" value="1"/>
</dbReference>
<evidence type="ECO:0000256" key="3">
    <source>
        <dbReference type="ARBA" id="ARBA00022526"/>
    </source>
</evidence>
<dbReference type="PANTHER" id="PTHR23429">
    <property type="entry name" value="GLUCOSE-6-PHOSPHATE 1-DEHYDROGENASE G6PD"/>
    <property type="match status" value="1"/>
</dbReference>
<reference evidence="10" key="1">
    <citation type="submission" date="2021-06" db="EMBL/GenBank/DDBJ databases">
        <title>44 bacteria genomes isolated from Dapeng, Shenzhen.</title>
        <authorList>
            <person name="Zheng W."/>
            <person name="Yu S."/>
            <person name="Huang Y."/>
        </authorList>
    </citation>
    <scope>NUCLEOTIDE SEQUENCE</scope>
    <source>
        <strain evidence="10">DP5N28-2</strain>
    </source>
</reference>
<dbReference type="SUPFAM" id="SSF55347">
    <property type="entry name" value="Glyceraldehyde-3-phosphate dehydrogenase-like, C-terminal domain"/>
    <property type="match status" value="1"/>
</dbReference>
<feature type="binding site" evidence="7">
    <location>
        <position position="243"/>
    </location>
    <ligand>
        <name>substrate</name>
    </ligand>
</feature>
<dbReference type="InterPro" id="IPR022674">
    <property type="entry name" value="G6P_DH_NAD-bd"/>
</dbReference>
<feature type="binding site" evidence="7">
    <location>
        <position position="156"/>
    </location>
    <ligand>
        <name>NADP(+)</name>
        <dbReference type="ChEBI" id="CHEBI:58349"/>
    </ligand>
</feature>